<comment type="caution">
    <text evidence="1">The sequence shown here is derived from an EMBL/GenBank/DDBJ whole genome shotgun (WGS) entry which is preliminary data.</text>
</comment>
<reference evidence="2" key="1">
    <citation type="journal article" date="2023" name="Front. Plant Sci.">
        <title>Chromosomal-level genome assembly of Melastoma candidum provides insights into trichome evolution.</title>
        <authorList>
            <person name="Zhong Y."/>
            <person name="Wu W."/>
            <person name="Sun C."/>
            <person name="Zou P."/>
            <person name="Liu Y."/>
            <person name="Dai S."/>
            <person name="Zhou R."/>
        </authorList>
    </citation>
    <scope>NUCLEOTIDE SEQUENCE [LARGE SCALE GENOMIC DNA]</scope>
</reference>
<accession>A0ACB9MCV4</accession>
<sequence length="540" mass="60256">MSFVVKESVEVIAQCIGITNLSPEVAEALGPDVEYRIREIIQEAVKCMRHSKRTVLTGDDVDSALRLRNVEPTYGFTSNDAPRFKRAAGHKDLFYIDEKDLEFKDVMDAPLPRAPPETSVIAHWLAVEGVQPAIPENPPVEAASEGTRFEYKDDGISADGSLSVKHVVTKELQLYYEKVRELAFKKPNSMIFKEALQSLATDSGLQPLVPFFVSSIADEVSKNLTKIQLLFALVRVVRSLLHNPHIHIEPYLHQLMPSLVTCVVTRQLGNHVSDNHWELRNMSASSMASICKRYGHAYQNLQPRVVRTLLHAFLDPNNSLPQHYGAVRGLAGLGPTAVRMFILPNLEPYMQLIKAEIAHDNLKNYSKKLEAWRVYRALMCAAGMCMYERLKLLPNLFSPPSRAIWKNTRKVATVLPNKRRASSDNLLPQPPQKKPAIEANPMVRPMGGSMQMSHMPMSSMQVAGASGTMTNPGVMGMGRLVHHEGVQGRDPRNLAARSSSVLAQAWKETVNAGQVLESLFDHFGESMFCFTVKPELSIFL</sequence>
<evidence type="ECO:0000313" key="1">
    <source>
        <dbReference type="EMBL" id="KAI4322000.1"/>
    </source>
</evidence>
<dbReference type="EMBL" id="CM042889">
    <property type="protein sequence ID" value="KAI4322000.1"/>
    <property type="molecule type" value="Genomic_DNA"/>
</dbReference>
<evidence type="ECO:0000313" key="2">
    <source>
        <dbReference type="Proteomes" id="UP001057402"/>
    </source>
</evidence>
<protein>
    <submittedName>
        <fullName evidence="1">Uncharacterized protein</fullName>
    </submittedName>
</protein>
<name>A0ACB9MCV4_9MYRT</name>
<gene>
    <name evidence="1" type="ORF">MLD38_035317</name>
</gene>
<organism evidence="1 2">
    <name type="scientific">Melastoma candidum</name>
    <dbReference type="NCBI Taxonomy" id="119954"/>
    <lineage>
        <taxon>Eukaryota</taxon>
        <taxon>Viridiplantae</taxon>
        <taxon>Streptophyta</taxon>
        <taxon>Embryophyta</taxon>
        <taxon>Tracheophyta</taxon>
        <taxon>Spermatophyta</taxon>
        <taxon>Magnoliopsida</taxon>
        <taxon>eudicotyledons</taxon>
        <taxon>Gunneridae</taxon>
        <taxon>Pentapetalae</taxon>
        <taxon>rosids</taxon>
        <taxon>malvids</taxon>
        <taxon>Myrtales</taxon>
        <taxon>Melastomataceae</taxon>
        <taxon>Melastomatoideae</taxon>
        <taxon>Melastomateae</taxon>
        <taxon>Melastoma</taxon>
    </lineage>
</organism>
<dbReference type="Proteomes" id="UP001057402">
    <property type="component" value="Chromosome 10"/>
</dbReference>
<keyword evidence="2" id="KW-1185">Reference proteome</keyword>
<proteinExistence type="predicted"/>